<keyword evidence="8" id="KW-1185">Reference proteome</keyword>
<evidence type="ECO:0000313" key="7">
    <source>
        <dbReference type="EMBL" id="MXR50755.1"/>
    </source>
</evidence>
<dbReference type="GO" id="GO:0005737">
    <property type="term" value="C:cytoplasm"/>
    <property type="evidence" value="ECO:0007669"/>
    <property type="project" value="UniProtKB-SubCell"/>
</dbReference>
<name>A0A6B0SZ79_9EURY</name>
<dbReference type="EMBL" id="WUUT01000001">
    <property type="protein sequence ID" value="MXR50755.1"/>
    <property type="molecule type" value="Genomic_DNA"/>
</dbReference>
<organism evidence="7 8">
    <name type="scientific">Halovenus carboxidivorans</name>
    <dbReference type="NCBI Taxonomy" id="2692199"/>
    <lineage>
        <taxon>Archaea</taxon>
        <taxon>Methanobacteriati</taxon>
        <taxon>Methanobacteriota</taxon>
        <taxon>Stenosarchaea group</taxon>
        <taxon>Halobacteria</taxon>
        <taxon>Halobacteriales</taxon>
        <taxon>Haloarculaceae</taxon>
        <taxon>Halovenus</taxon>
    </lineage>
</organism>
<evidence type="ECO:0000256" key="3">
    <source>
        <dbReference type="ARBA" id="ARBA00022722"/>
    </source>
</evidence>
<keyword evidence="5 6" id="KW-0378">Hydrolase</keyword>
<reference evidence="7 8" key="1">
    <citation type="submission" date="2019-12" db="EMBL/GenBank/DDBJ databases">
        <title>Isolation and characterization of three novel carbon monoxide-oxidizing members of Halobacteria from salione crusts and soils.</title>
        <authorList>
            <person name="Myers M.R."/>
            <person name="King G.M."/>
        </authorList>
    </citation>
    <scope>NUCLEOTIDE SEQUENCE [LARGE SCALE GENOMIC DNA]</scope>
    <source>
        <strain evidence="7 8">WSH3</strain>
    </source>
</reference>
<evidence type="ECO:0000256" key="5">
    <source>
        <dbReference type="ARBA" id="ARBA00022801"/>
    </source>
</evidence>
<comment type="caution">
    <text evidence="7">The sequence shown here is derived from an EMBL/GenBank/DDBJ whole genome shotgun (WGS) entry which is preliminary data.</text>
</comment>
<dbReference type="GO" id="GO:0001682">
    <property type="term" value="P:tRNA 5'-leader removal"/>
    <property type="evidence" value="ECO:0007669"/>
    <property type="project" value="UniProtKB-UniRule"/>
</dbReference>
<dbReference type="HAMAP" id="MF_00756">
    <property type="entry name" value="RNase_P_3"/>
    <property type="match status" value="1"/>
</dbReference>
<gene>
    <name evidence="6" type="primary">rnp3</name>
    <name evidence="7" type="ORF">GRX03_03930</name>
</gene>
<dbReference type="AlphaFoldDB" id="A0A6B0SZ79"/>
<dbReference type="EC" id="3.1.26.5" evidence="6"/>
<accession>A0A6B0SZ79</accession>
<dbReference type="Pfam" id="PF01876">
    <property type="entry name" value="RNase_P_p30"/>
    <property type="match status" value="1"/>
</dbReference>
<dbReference type="InterPro" id="IPR023539">
    <property type="entry name" value="RNase_P_comp-3_arc"/>
</dbReference>
<comment type="function">
    <text evidence="6">Part of ribonuclease P, a protein complex that generates mature tRNA molecules by cleaving their 5'-ends.</text>
</comment>
<keyword evidence="1 6" id="KW-0963">Cytoplasm</keyword>
<dbReference type="InterPro" id="IPR016195">
    <property type="entry name" value="Pol/histidinol_Pase-like"/>
</dbReference>
<evidence type="ECO:0000313" key="8">
    <source>
        <dbReference type="Proteomes" id="UP000466535"/>
    </source>
</evidence>
<dbReference type="SUPFAM" id="SSF89550">
    <property type="entry name" value="PHP domain-like"/>
    <property type="match status" value="1"/>
</dbReference>
<evidence type="ECO:0000256" key="4">
    <source>
        <dbReference type="ARBA" id="ARBA00022759"/>
    </source>
</evidence>
<proteinExistence type="inferred from homology"/>
<comment type="subunit">
    <text evidence="6">Consists of a catalytic RNA component and at least 4-5 protein subunits.</text>
</comment>
<keyword evidence="2 6" id="KW-0819">tRNA processing</keyword>
<dbReference type="OrthoDB" id="85765at2157"/>
<dbReference type="GO" id="GO:0030677">
    <property type="term" value="C:ribonuclease P complex"/>
    <property type="evidence" value="ECO:0007669"/>
    <property type="project" value="UniProtKB-UniRule"/>
</dbReference>
<evidence type="ECO:0000256" key="2">
    <source>
        <dbReference type="ARBA" id="ARBA00022694"/>
    </source>
</evidence>
<sequence>MYEAVHARPDGQSTVARLALTASEYGFDGLVVRNHGDEPASYSPGEVADTYDIDIVAGVEIRVDDPSRASGFVSSHREHQRIVAVHGGNPEINRFAVEQPQVDVLAHPMIDDGDFNHVLAKEAARNAVRIEFNLAGVLRASGGTRVRRLRNLRKLREIVTEYDAPYVVSADPFSHLQLRAPRELSAVGEVIGFDAKQIERGLAEWGRLAERNRQRQSEAFVEPGVRRLDDE</sequence>
<dbReference type="RefSeq" id="WP_159762855.1">
    <property type="nucleotide sequence ID" value="NZ_WUUT01000001.1"/>
</dbReference>
<protein>
    <recommendedName>
        <fullName evidence="6">Ribonuclease P protein component 3</fullName>
        <shortName evidence="6">RNase P component 3</shortName>
        <ecNumber evidence="6">3.1.26.5</ecNumber>
    </recommendedName>
    <alternativeName>
        <fullName evidence="6">Rpp30</fullName>
    </alternativeName>
</protein>
<evidence type="ECO:0000256" key="1">
    <source>
        <dbReference type="ARBA" id="ARBA00022490"/>
    </source>
</evidence>
<comment type="catalytic activity">
    <reaction evidence="6">
        <text>Endonucleolytic cleavage of RNA, removing 5'-extranucleotides from tRNA precursor.</text>
        <dbReference type="EC" id="3.1.26.5"/>
    </reaction>
</comment>
<keyword evidence="4 6" id="KW-0255">Endonuclease</keyword>
<dbReference type="InterPro" id="IPR002738">
    <property type="entry name" value="RNase_P_p30"/>
</dbReference>
<dbReference type="Proteomes" id="UP000466535">
    <property type="component" value="Unassembled WGS sequence"/>
</dbReference>
<dbReference type="Gene3D" id="3.20.20.140">
    <property type="entry name" value="Metal-dependent hydrolases"/>
    <property type="match status" value="1"/>
</dbReference>
<keyword evidence="3 6" id="KW-0540">Nuclease</keyword>
<comment type="subcellular location">
    <subcellularLocation>
        <location evidence="6">Cytoplasm</location>
    </subcellularLocation>
</comment>
<comment type="similarity">
    <text evidence="6">Belongs to the eukaryotic/archaeal RNase P protein component 3 family.</text>
</comment>
<evidence type="ECO:0000256" key="6">
    <source>
        <dbReference type="HAMAP-Rule" id="MF_00756"/>
    </source>
</evidence>
<dbReference type="GO" id="GO:0004526">
    <property type="term" value="F:ribonuclease P activity"/>
    <property type="evidence" value="ECO:0007669"/>
    <property type="project" value="UniProtKB-UniRule"/>
</dbReference>